<dbReference type="STRING" id="112234.SAMN05421768_105430"/>
<sequence length="183" mass="21629">MHTHFMDKLRNYDVSFSGLKNGKHEFKFEIDKTFFQLFDTEQEFTNPRIIVNVLLDKHTTFLEFEIKINGLVELVCDITNEDFDYPIENEIKVLVNFGEEYDDSNEDVITIPTGDHAFNVAHLIYENVMLSIPMKKISPNINEEDLKILDQFSPKEIEEAEEEEKEHESDPRWDALRKLRDNN</sequence>
<gene>
    <name evidence="2" type="ORF">SAMN05421768_105430</name>
</gene>
<feature type="region of interest" description="Disordered" evidence="1">
    <location>
        <begin position="157"/>
        <end position="183"/>
    </location>
</feature>
<reference evidence="2 3" key="1">
    <citation type="submission" date="2017-01" db="EMBL/GenBank/DDBJ databases">
        <authorList>
            <person name="Mah S.A."/>
            <person name="Swanson W.J."/>
            <person name="Moy G.W."/>
            <person name="Vacquier V.D."/>
        </authorList>
    </citation>
    <scope>NUCLEOTIDE SEQUENCE [LARGE SCALE GENOMIC DNA]</scope>
    <source>
        <strain evidence="2 3">DSM 16927</strain>
    </source>
</reference>
<evidence type="ECO:0000256" key="1">
    <source>
        <dbReference type="SAM" id="MobiDB-lite"/>
    </source>
</evidence>
<dbReference type="AlphaFoldDB" id="A0A1N7IHZ3"/>
<proteinExistence type="predicted"/>
<accession>A0A1N7IHZ3</accession>
<dbReference type="Pfam" id="PF02620">
    <property type="entry name" value="YceD"/>
    <property type="match status" value="1"/>
</dbReference>
<dbReference type="InterPro" id="IPR003772">
    <property type="entry name" value="YceD"/>
</dbReference>
<dbReference type="EMBL" id="FTNZ01000005">
    <property type="protein sequence ID" value="SIS36678.1"/>
    <property type="molecule type" value="Genomic_DNA"/>
</dbReference>
<evidence type="ECO:0000313" key="3">
    <source>
        <dbReference type="Proteomes" id="UP000186106"/>
    </source>
</evidence>
<protein>
    <submittedName>
        <fullName evidence="2">Uncharacterized metal-binding protein YceD, DUF177 family</fullName>
    </submittedName>
</protein>
<organism evidence="2 3">
    <name type="scientific">Chryseobacterium joostei</name>
    <dbReference type="NCBI Taxonomy" id="112234"/>
    <lineage>
        <taxon>Bacteria</taxon>
        <taxon>Pseudomonadati</taxon>
        <taxon>Bacteroidota</taxon>
        <taxon>Flavobacteriia</taxon>
        <taxon>Flavobacteriales</taxon>
        <taxon>Weeksellaceae</taxon>
        <taxon>Chryseobacterium group</taxon>
        <taxon>Chryseobacterium</taxon>
    </lineage>
</organism>
<feature type="compositionally biased region" description="Basic and acidic residues" evidence="1">
    <location>
        <begin position="166"/>
        <end position="183"/>
    </location>
</feature>
<name>A0A1N7IHZ3_9FLAO</name>
<evidence type="ECO:0000313" key="2">
    <source>
        <dbReference type="EMBL" id="SIS36678.1"/>
    </source>
</evidence>
<dbReference type="Proteomes" id="UP000186106">
    <property type="component" value="Unassembled WGS sequence"/>
</dbReference>